<feature type="domain" description="Ubiquitin-like" evidence="1">
    <location>
        <begin position="101"/>
        <end position="176"/>
    </location>
</feature>
<dbReference type="Proteomes" id="UP000434957">
    <property type="component" value="Unassembled WGS sequence"/>
</dbReference>
<dbReference type="Gene3D" id="3.40.50.1440">
    <property type="entry name" value="Tubulin/FtsZ, GTPase domain"/>
    <property type="match status" value="1"/>
</dbReference>
<gene>
    <name evidence="2" type="ORF">PR003_g19209</name>
</gene>
<dbReference type="SMART" id="SM00213">
    <property type="entry name" value="UBQ"/>
    <property type="match status" value="1"/>
</dbReference>
<dbReference type="PROSITE" id="PS50053">
    <property type="entry name" value="UBIQUITIN_2"/>
    <property type="match status" value="1"/>
</dbReference>
<evidence type="ECO:0000313" key="2">
    <source>
        <dbReference type="EMBL" id="KAE9314553.1"/>
    </source>
</evidence>
<dbReference type="InterPro" id="IPR019956">
    <property type="entry name" value="Ubiquitin_dom"/>
</dbReference>
<dbReference type="InterPro" id="IPR000626">
    <property type="entry name" value="Ubiquitin-like_dom"/>
</dbReference>
<organism evidence="2 3">
    <name type="scientific">Phytophthora rubi</name>
    <dbReference type="NCBI Taxonomy" id="129364"/>
    <lineage>
        <taxon>Eukaryota</taxon>
        <taxon>Sar</taxon>
        <taxon>Stramenopiles</taxon>
        <taxon>Oomycota</taxon>
        <taxon>Peronosporomycetes</taxon>
        <taxon>Peronosporales</taxon>
        <taxon>Peronosporaceae</taxon>
        <taxon>Phytophthora</taxon>
    </lineage>
</organism>
<dbReference type="EMBL" id="QXFT01001600">
    <property type="protein sequence ID" value="KAE9314553.1"/>
    <property type="molecule type" value="Genomic_DNA"/>
</dbReference>
<dbReference type="PANTHER" id="PTHR10666">
    <property type="entry name" value="UBIQUITIN"/>
    <property type="match status" value="1"/>
</dbReference>
<dbReference type="InterPro" id="IPR036525">
    <property type="entry name" value="Tubulin/FtsZ_GTPase_sf"/>
</dbReference>
<comment type="caution">
    <text evidence="2">The sequence shown here is derived from an EMBL/GenBank/DDBJ whole genome shotgun (WGS) entry which is preliminary data.</text>
</comment>
<proteinExistence type="predicted"/>
<accession>A0A6A4E7E6</accession>
<dbReference type="SUPFAM" id="SSF54236">
    <property type="entry name" value="Ubiquitin-like"/>
    <property type="match status" value="1"/>
</dbReference>
<sequence length="448" mass="49692">MLPTALPVLWKDGDRSGINGVVQVHQSDLQFRDAKIRDLVAVLNTKIPKPSGSSRAVQSVLLYGARLSSDRRLDAIVPDLAGSSPRLMATMGSPPSTTLDVVIVVDTLTGKMTRVPFNPKVSVADVKQRLQDMEGIPQNDQIFVVNNARLEDNRALESYNIHNGSLIYLVWKLKRGYISPRSVGGGLDDVVQANHETTAASRWRIAYEGLNVEGRCTNEYCAAFQRMVIRPYQFESFNLVREGSILCPVCHCPVKPLTCGFLNCAWKFDGIRAGNGLSISSPWRDASGTSFTDTQDKRLVVLALEYESQSKRVVWKEVARAMRGRCIAPSLTFVDANEGLYAYRAYRSSVFRDEFRMDRYGQLYHSEQIISGTEDTNSNFARDISKEISRLGPGHIVKLADGSMGLRGFLVFNTMGGGMGFRHGALFLERLSVDFDGSTTTAKIWDEG</sequence>
<dbReference type="Gene3D" id="3.10.20.90">
    <property type="entry name" value="Phosphatidylinositol 3-kinase Catalytic Subunit, Chain A, domain 1"/>
    <property type="match status" value="1"/>
</dbReference>
<keyword evidence="3" id="KW-1185">Reference proteome</keyword>
<evidence type="ECO:0000259" key="1">
    <source>
        <dbReference type="PROSITE" id="PS50053"/>
    </source>
</evidence>
<dbReference type="PRINTS" id="PR00348">
    <property type="entry name" value="UBIQUITIN"/>
</dbReference>
<reference evidence="2 3" key="1">
    <citation type="submission" date="2018-08" db="EMBL/GenBank/DDBJ databases">
        <title>Genomic investigation of the strawberry pathogen Phytophthora fragariae indicates pathogenicity is determined by transcriptional variation in three key races.</title>
        <authorList>
            <person name="Adams T.M."/>
            <person name="Armitage A.D."/>
            <person name="Sobczyk M.K."/>
            <person name="Bates H.J."/>
            <person name="Dunwell J.M."/>
            <person name="Nellist C.F."/>
            <person name="Harrison R.J."/>
        </authorList>
    </citation>
    <scope>NUCLEOTIDE SEQUENCE [LARGE SCALE GENOMIC DNA]</scope>
    <source>
        <strain evidence="2 3">SCRP333</strain>
    </source>
</reference>
<dbReference type="AlphaFoldDB" id="A0A6A4E7E6"/>
<evidence type="ECO:0000313" key="3">
    <source>
        <dbReference type="Proteomes" id="UP000434957"/>
    </source>
</evidence>
<dbReference type="Pfam" id="PF00240">
    <property type="entry name" value="ubiquitin"/>
    <property type="match status" value="1"/>
</dbReference>
<dbReference type="SUPFAM" id="SSF52490">
    <property type="entry name" value="Tubulin nucleotide-binding domain-like"/>
    <property type="match status" value="1"/>
</dbReference>
<dbReference type="InterPro" id="IPR029071">
    <property type="entry name" value="Ubiquitin-like_domsf"/>
</dbReference>
<dbReference type="CDD" id="cd17039">
    <property type="entry name" value="Ubl_ubiquitin_like"/>
    <property type="match status" value="1"/>
</dbReference>
<dbReference type="InterPro" id="IPR050158">
    <property type="entry name" value="Ubiquitin_ubiquitin-like"/>
</dbReference>
<protein>
    <recommendedName>
        <fullName evidence="1">Ubiquitin-like domain-containing protein</fullName>
    </recommendedName>
</protein>
<name>A0A6A4E7E6_9STRA</name>